<dbReference type="CDD" id="cd00331">
    <property type="entry name" value="IGPS"/>
    <property type="match status" value="1"/>
</dbReference>
<keyword evidence="10" id="KW-0812">Transmembrane</keyword>
<evidence type="ECO:0000259" key="11">
    <source>
        <dbReference type="Pfam" id="PF00218"/>
    </source>
</evidence>
<evidence type="ECO:0000256" key="6">
    <source>
        <dbReference type="ARBA" id="ARBA00022822"/>
    </source>
</evidence>
<comment type="pathway">
    <text evidence="2 9">Amino-acid biosynthesis; L-tryptophan biosynthesis; L-tryptophan from chorismate: step 4/5.</text>
</comment>
<evidence type="ECO:0000313" key="13">
    <source>
        <dbReference type="Proteomes" id="UP000184310"/>
    </source>
</evidence>
<dbReference type="InterPro" id="IPR013785">
    <property type="entry name" value="Aldolase_TIM"/>
</dbReference>
<dbReference type="Pfam" id="PF00218">
    <property type="entry name" value="IGPS"/>
    <property type="match status" value="1"/>
</dbReference>
<evidence type="ECO:0000313" key="12">
    <source>
        <dbReference type="EMBL" id="SHJ29813.1"/>
    </source>
</evidence>
<dbReference type="GO" id="GO:0004425">
    <property type="term" value="F:indole-3-glycerol-phosphate synthase activity"/>
    <property type="evidence" value="ECO:0007669"/>
    <property type="project" value="UniProtKB-UniRule"/>
</dbReference>
<evidence type="ECO:0000256" key="3">
    <source>
        <dbReference type="ARBA" id="ARBA00008737"/>
    </source>
</evidence>
<dbReference type="GO" id="GO:0004640">
    <property type="term" value="F:phosphoribosylanthranilate isomerase activity"/>
    <property type="evidence" value="ECO:0007669"/>
    <property type="project" value="TreeGrafter"/>
</dbReference>
<dbReference type="InterPro" id="IPR045186">
    <property type="entry name" value="Indole-3-glycerol_P_synth"/>
</dbReference>
<feature type="transmembrane region" description="Helical" evidence="10">
    <location>
        <begin position="126"/>
        <end position="145"/>
    </location>
</feature>
<dbReference type="GO" id="GO:0000162">
    <property type="term" value="P:L-tryptophan biosynthetic process"/>
    <property type="evidence" value="ECO:0007669"/>
    <property type="project" value="UniProtKB-UniRule"/>
</dbReference>
<evidence type="ECO:0000256" key="9">
    <source>
        <dbReference type="HAMAP-Rule" id="MF_00134"/>
    </source>
</evidence>
<dbReference type="PROSITE" id="PS00614">
    <property type="entry name" value="IGPS"/>
    <property type="match status" value="1"/>
</dbReference>
<dbReference type="EMBL" id="FQZB01000007">
    <property type="protein sequence ID" value="SHJ29813.1"/>
    <property type="molecule type" value="Genomic_DNA"/>
</dbReference>
<keyword evidence="5 9" id="KW-0210">Decarboxylase</keyword>
<evidence type="ECO:0000256" key="10">
    <source>
        <dbReference type="SAM" id="Phobius"/>
    </source>
</evidence>
<keyword evidence="10" id="KW-0472">Membrane</keyword>
<dbReference type="InterPro" id="IPR001468">
    <property type="entry name" value="Indole-3-GlycerolPSynthase_CS"/>
</dbReference>
<keyword evidence="8 9" id="KW-0456">Lyase</keyword>
<sequence>MILDKIVDKKRVAIEKRKKFICMEEIIKKSENMNKDFTNEFKKVFLKNDFIIIGEFKKASPSRGIIVENFDIDEIKKIYEKMGVQAYSVLTEEEYFLGKDEYIKELKNTSNVPILRKDFIIDKYQIYEASILGASAVLLIVAVLGKELKSFYELTKKLNLEALVEIHNEEELKIALDSGVDIIGINNRNLKTFKTDINTTRDLINKITKDKIIVSESGIKTLEDIEKVKNFGANAVLIGECFMRNINNIEFKNKIREFLINVNKNMRNN</sequence>
<dbReference type="InterPro" id="IPR013798">
    <property type="entry name" value="Indole-3-glycerol_P_synth_dom"/>
</dbReference>
<keyword evidence="6 9" id="KW-0822">Tryptophan biosynthesis</keyword>
<keyword evidence="13" id="KW-1185">Reference proteome</keyword>
<dbReference type="Gene3D" id="3.20.20.70">
    <property type="entry name" value="Aldolase class I"/>
    <property type="match status" value="1"/>
</dbReference>
<dbReference type="HAMAP" id="MF_00134_B">
    <property type="entry name" value="IGPS_B"/>
    <property type="match status" value="1"/>
</dbReference>
<dbReference type="Proteomes" id="UP000184310">
    <property type="component" value="Unassembled WGS sequence"/>
</dbReference>
<feature type="domain" description="Indole-3-glycerol phosphate synthase" evidence="11">
    <location>
        <begin position="3"/>
        <end position="248"/>
    </location>
</feature>
<keyword evidence="4 9" id="KW-0028">Amino-acid biosynthesis</keyword>
<dbReference type="RefSeq" id="WP_072986244.1">
    <property type="nucleotide sequence ID" value="NZ_FQZB01000007.1"/>
</dbReference>
<dbReference type="SUPFAM" id="SSF51366">
    <property type="entry name" value="Ribulose-phoshate binding barrel"/>
    <property type="match status" value="1"/>
</dbReference>
<reference evidence="12 13" key="1">
    <citation type="submission" date="2016-11" db="EMBL/GenBank/DDBJ databases">
        <authorList>
            <person name="Jaros S."/>
            <person name="Januszkiewicz K."/>
            <person name="Wedrychowicz H."/>
        </authorList>
    </citation>
    <scope>NUCLEOTIDE SEQUENCE [LARGE SCALE GENOMIC DNA]</scope>
    <source>
        <strain evidence="12 13">DSM 21758</strain>
    </source>
</reference>
<evidence type="ECO:0000256" key="2">
    <source>
        <dbReference type="ARBA" id="ARBA00004696"/>
    </source>
</evidence>
<dbReference type="STRING" id="1121302.SAMN02745163_01703"/>
<dbReference type="PANTHER" id="PTHR22854">
    <property type="entry name" value="TRYPTOPHAN BIOSYNTHESIS PROTEIN"/>
    <property type="match status" value="1"/>
</dbReference>
<organism evidence="12 13">
    <name type="scientific">Clostridium cavendishii DSM 21758</name>
    <dbReference type="NCBI Taxonomy" id="1121302"/>
    <lineage>
        <taxon>Bacteria</taxon>
        <taxon>Bacillati</taxon>
        <taxon>Bacillota</taxon>
        <taxon>Clostridia</taxon>
        <taxon>Eubacteriales</taxon>
        <taxon>Clostridiaceae</taxon>
        <taxon>Clostridium</taxon>
    </lineage>
</organism>
<gene>
    <name evidence="9" type="primary">trpC</name>
    <name evidence="12" type="ORF">SAMN02745163_01703</name>
</gene>
<evidence type="ECO:0000256" key="8">
    <source>
        <dbReference type="ARBA" id="ARBA00023239"/>
    </source>
</evidence>
<dbReference type="FunFam" id="3.20.20.70:FF:000024">
    <property type="entry name" value="Indole-3-glycerol phosphate synthase"/>
    <property type="match status" value="1"/>
</dbReference>
<dbReference type="InterPro" id="IPR011060">
    <property type="entry name" value="RibuloseP-bd_barrel"/>
</dbReference>
<dbReference type="UniPathway" id="UPA00035">
    <property type="reaction ID" value="UER00043"/>
</dbReference>
<dbReference type="NCBIfam" id="NF001377">
    <property type="entry name" value="PRK00278.2-4"/>
    <property type="match status" value="1"/>
</dbReference>
<dbReference type="PANTHER" id="PTHR22854:SF2">
    <property type="entry name" value="INDOLE-3-GLYCEROL-PHOSPHATE SYNTHASE"/>
    <property type="match status" value="1"/>
</dbReference>
<protein>
    <recommendedName>
        <fullName evidence="9">Indole-3-glycerol phosphate synthase</fullName>
        <shortName evidence="9">IGPS</shortName>
        <ecNumber evidence="9">4.1.1.48</ecNumber>
    </recommendedName>
</protein>
<comment type="similarity">
    <text evidence="3 9">Belongs to the TrpC family.</text>
</comment>
<comment type="catalytic activity">
    <reaction evidence="1 9">
        <text>1-(2-carboxyphenylamino)-1-deoxy-D-ribulose 5-phosphate + H(+) = (1S,2R)-1-C-(indol-3-yl)glycerol 3-phosphate + CO2 + H2O</text>
        <dbReference type="Rhea" id="RHEA:23476"/>
        <dbReference type="ChEBI" id="CHEBI:15377"/>
        <dbReference type="ChEBI" id="CHEBI:15378"/>
        <dbReference type="ChEBI" id="CHEBI:16526"/>
        <dbReference type="ChEBI" id="CHEBI:58613"/>
        <dbReference type="ChEBI" id="CHEBI:58866"/>
        <dbReference type="EC" id="4.1.1.48"/>
    </reaction>
</comment>
<evidence type="ECO:0000256" key="4">
    <source>
        <dbReference type="ARBA" id="ARBA00022605"/>
    </source>
</evidence>
<proteinExistence type="inferred from homology"/>
<evidence type="ECO:0000256" key="1">
    <source>
        <dbReference type="ARBA" id="ARBA00001633"/>
    </source>
</evidence>
<accession>A0A1M6I5U3</accession>
<evidence type="ECO:0000256" key="7">
    <source>
        <dbReference type="ARBA" id="ARBA00023141"/>
    </source>
</evidence>
<name>A0A1M6I5U3_9CLOT</name>
<dbReference type="EC" id="4.1.1.48" evidence="9"/>
<keyword evidence="10" id="KW-1133">Transmembrane helix</keyword>
<dbReference type="AlphaFoldDB" id="A0A1M6I5U3"/>
<evidence type="ECO:0000256" key="5">
    <source>
        <dbReference type="ARBA" id="ARBA00022793"/>
    </source>
</evidence>
<dbReference type="OrthoDB" id="9804217at2"/>
<keyword evidence="7 9" id="KW-0057">Aromatic amino acid biosynthesis</keyword>